<protein>
    <submittedName>
        <fullName evidence="1">DUF3427 domain-containing protein</fullName>
    </submittedName>
</protein>
<accession>A0A940SIZ5</accession>
<evidence type="ECO:0000313" key="2">
    <source>
        <dbReference type="Proteomes" id="UP000682134"/>
    </source>
</evidence>
<dbReference type="AlphaFoldDB" id="A0A940SIZ5"/>
<dbReference type="Proteomes" id="UP000682134">
    <property type="component" value="Unassembled WGS sequence"/>
</dbReference>
<organism evidence="1 2">
    <name type="scientific">Gottfriedia endophytica</name>
    <dbReference type="NCBI Taxonomy" id="2820819"/>
    <lineage>
        <taxon>Bacteria</taxon>
        <taxon>Bacillati</taxon>
        <taxon>Bacillota</taxon>
        <taxon>Bacilli</taxon>
        <taxon>Bacillales</taxon>
        <taxon>Bacillaceae</taxon>
        <taxon>Gottfriedia</taxon>
    </lineage>
</organism>
<sequence length="42" mass="4967">MTLPFTYLGEIDYVSSKGDKPMNIHWRLHHPVPQDLFIDLIK</sequence>
<name>A0A940SIZ5_9BACI</name>
<reference evidence="1" key="1">
    <citation type="submission" date="2021-04" db="EMBL/GenBank/DDBJ databases">
        <title>Genome seq and assembly of Bacillus sp.</title>
        <authorList>
            <person name="Chhetri G."/>
        </authorList>
    </citation>
    <scope>NUCLEOTIDE SEQUENCE</scope>
    <source>
        <strain evidence="1">RG28</strain>
    </source>
</reference>
<evidence type="ECO:0000313" key="1">
    <source>
        <dbReference type="EMBL" id="MBP0723693.1"/>
    </source>
</evidence>
<dbReference type="EMBL" id="JAGIYQ010000001">
    <property type="protein sequence ID" value="MBP0723693.1"/>
    <property type="molecule type" value="Genomic_DNA"/>
</dbReference>
<proteinExistence type="predicted"/>
<comment type="caution">
    <text evidence="1">The sequence shown here is derived from an EMBL/GenBank/DDBJ whole genome shotgun (WGS) entry which is preliminary data.</text>
</comment>
<keyword evidence="2" id="KW-1185">Reference proteome</keyword>
<gene>
    <name evidence="1" type="ORF">J5Y03_00670</name>
</gene>